<evidence type="ECO:0000313" key="2">
    <source>
        <dbReference type="Proteomes" id="UP001157502"/>
    </source>
</evidence>
<protein>
    <submittedName>
        <fullName evidence="1">Uncharacterized protein</fullName>
    </submittedName>
</protein>
<name>A0ACC2GUW1_DALPE</name>
<reference evidence="1" key="1">
    <citation type="submission" date="2021-05" db="EMBL/GenBank/DDBJ databases">
        <authorList>
            <person name="Pan Q."/>
            <person name="Jouanno E."/>
            <person name="Zahm M."/>
            <person name="Klopp C."/>
            <person name="Cabau C."/>
            <person name="Louis A."/>
            <person name="Berthelot C."/>
            <person name="Parey E."/>
            <person name="Roest Crollius H."/>
            <person name="Montfort J."/>
            <person name="Robinson-Rechavi M."/>
            <person name="Bouchez O."/>
            <person name="Lampietro C."/>
            <person name="Lopez Roques C."/>
            <person name="Donnadieu C."/>
            <person name="Postlethwait J."/>
            <person name="Bobe J."/>
            <person name="Dillon D."/>
            <person name="Chandos A."/>
            <person name="von Hippel F."/>
            <person name="Guiguen Y."/>
        </authorList>
    </citation>
    <scope>NUCLEOTIDE SEQUENCE</scope>
    <source>
        <strain evidence="1">YG-Jan2019</strain>
    </source>
</reference>
<evidence type="ECO:0000313" key="1">
    <source>
        <dbReference type="EMBL" id="KAJ8007449.1"/>
    </source>
</evidence>
<gene>
    <name evidence="1" type="ORF">DPEC_G00117620</name>
</gene>
<proteinExistence type="predicted"/>
<dbReference type="Proteomes" id="UP001157502">
    <property type="component" value="Chromosome 9"/>
</dbReference>
<accession>A0ACC2GUW1</accession>
<comment type="caution">
    <text evidence="1">The sequence shown here is derived from an EMBL/GenBank/DDBJ whole genome shotgun (WGS) entry which is preliminary data.</text>
</comment>
<dbReference type="EMBL" id="CM055736">
    <property type="protein sequence ID" value="KAJ8007449.1"/>
    <property type="molecule type" value="Genomic_DNA"/>
</dbReference>
<keyword evidence="2" id="KW-1185">Reference proteome</keyword>
<organism evidence="1 2">
    <name type="scientific">Dallia pectoralis</name>
    <name type="common">Alaska blackfish</name>
    <dbReference type="NCBI Taxonomy" id="75939"/>
    <lineage>
        <taxon>Eukaryota</taxon>
        <taxon>Metazoa</taxon>
        <taxon>Chordata</taxon>
        <taxon>Craniata</taxon>
        <taxon>Vertebrata</taxon>
        <taxon>Euteleostomi</taxon>
        <taxon>Actinopterygii</taxon>
        <taxon>Neopterygii</taxon>
        <taxon>Teleostei</taxon>
        <taxon>Protacanthopterygii</taxon>
        <taxon>Esociformes</taxon>
        <taxon>Umbridae</taxon>
        <taxon>Dallia</taxon>
    </lineage>
</organism>
<sequence length="99" mass="11009">MSDSASQSDNQVVTEDRRSPPQPVRCAVRHVDELRAQPPLSSTLLHSSTLLPSTQIYSSFHLISQSPLKLGREIEKEAPDFRLSSRLPTSPHLRSSFDG</sequence>